<dbReference type="GO" id="GO:0016491">
    <property type="term" value="F:oxidoreductase activity"/>
    <property type="evidence" value="ECO:0007669"/>
    <property type="project" value="UniProtKB-KW"/>
</dbReference>
<feature type="domain" description="4Fe-4S ferredoxin-type" evidence="9">
    <location>
        <begin position="43"/>
        <end position="72"/>
    </location>
</feature>
<dbReference type="SFLD" id="SFLDS00029">
    <property type="entry name" value="Radical_SAM"/>
    <property type="match status" value="1"/>
</dbReference>
<comment type="cofactor">
    <cofactor evidence="1">
        <name>[4Fe-4S] cluster</name>
        <dbReference type="ChEBI" id="CHEBI:49883"/>
    </cofactor>
</comment>
<accession>A0A8G2BUK2</accession>
<feature type="domain" description="4Fe-4S ferredoxin-type" evidence="9">
    <location>
        <begin position="77"/>
        <end position="101"/>
    </location>
</feature>
<name>A0A8G2BUK2_9BACT</name>
<dbReference type="RefSeq" id="WP_103982516.1">
    <property type="nucleotide sequence ID" value="NZ_FNVS01000002.1"/>
</dbReference>
<evidence type="ECO:0000256" key="2">
    <source>
        <dbReference type="ARBA" id="ARBA00009777"/>
    </source>
</evidence>
<evidence type="ECO:0000256" key="4">
    <source>
        <dbReference type="ARBA" id="ARBA00022691"/>
    </source>
</evidence>
<gene>
    <name evidence="11" type="ORF">SAMN05444001_102259</name>
</gene>
<keyword evidence="7" id="KW-0408">Iron</keyword>
<sequence length="301" mass="33516">MLVFDIKRYAINDGPGIRITIFMKGCPLSCVWCHNPEGISGQREKLYTKQKCLGCGACVDACPGHALRLTSEGVSSDVSLCTVCGKCADVCPSLAMEISGKEYTADELMKEIRKEILFMDCSEGGVTFCGGEPLMHPDFLLELLQRCGKEGIHRAVDTTLYARPELVRQVMEHTDLFLIDLKLMDSFWHKKYCGVPNELILSNLRMVADAGKEFIIRIPLIEGINTDEDNIRQSASFLASLPQHLKVVNLLPYHDIGKNKHEKLGSVYNPDQFPMSTPSENLQQKCVEIFHSYGINAKIGG</sequence>
<protein>
    <submittedName>
        <fullName evidence="11">Pyruvate formate lyase activating enzyme</fullName>
    </submittedName>
</protein>
<keyword evidence="12" id="KW-1185">Reference proteome</keyword>
<dbReference type="InterPro" id="IPR012839">
    <property type="entry name" value="Organic_radical_activase"/>
</dbReference>
<dbReference type="InterPro" id="IPR013785">
    <property type="entry name" value="Aldolase_TIM"/>
</dbReference>
<dbReference type="EMBL" id="FNVS01000002">
    <property type="protein sequence ID" value="SEF56216.1"/>
    <property type="molecule type" value="Genomic_DNA"/>
</dbReference>
<dbReference type="SFLD" id="SFLDG01118">
    <property type="entry name" value="activating_enzymes__group_2"/>
    <property type="match status" value="1"/>
</dbReference>
<dbReference type="Gene3D" id="3.20.20.70">
    <property type="entry name" value="Aldolase class I"/>
    <property type="match status" value="1"/>
</dbReference>
<evidence type="ECO:0000259" key="9">
    <source>
        <dbReference type="PROSITE" id="PS51379"/>
    </source>
</evidence>
<dbReference type="PANTHER" id="PTHR30352">
    <property type="entry name" value="PYRUVATE FORMATE-LYASE-ACTIVATING ENZYME"/>
    <property type="match status" value="1"/>
</dbReference>
<evidence type="ECO:0000256" key="7">
    <source>
        <dbReference type="ARBA" id="ARBA00023004"/>
    </source>
</evidence>
<dbReference type="Gene3D" id="3.30.70.20">
    <property type="match status" value="1"/>
</dbReference>
<dbReference type="PROSITE" id="PS51918">
    <property type="entry name" value="RADICAL_SAM"/>
    <property type="match status" value="1"/>
</dbReference>
<dbReference type="InterPro" id="IPR017896">
    <property type="entry name" value="4Fe4S_Fe-S-bd"/>
</dbReference>
<keyword evidence="3" id="KW-0004">4Fe-4S</keyword>
<dbReference type="PROSITE" id="PS01087">
    <property type="entry name" value="RADICAL_ACTIVATING"/>
    <property type="match status" value="1"/>
</dbReference>
<dbReference type="PANTHER" id="PTHR30352:SF4">
    <property type="entry name" value="PYRUVATE FORMATE-LYASE 2-ACTIVATING ENZYME"/>
    <property type="match status" value="1"/>
</dbReference>
<comment type="caution">
    <text evidence="11">The sequence shown here is derived from an EMBL/GenBank/DDBJ whole genome shotgun (WGS) entry which is preliminary data.</text>
</comment>
<dbReference type="InterPro" id="IPR001989">
    <property type="entry name" value="Radical_activat_CS"/>
</dbReference>
<dbReference type="InterPro" id="IPR017900">
    <property type="entry name" value="4Fe4S_Fe_S_CS"/>
</dbReference>
<dbReference type="Pfam" id="PF00037">
    <property type="entry name" value="Fer4"/>
    <property type="match status" value="2"/>
</dbReference>
<evidence type="ECO:0000256" key="6">
    <source>
        <dbReference type="ARBA" id="ARBA00023002"/>
    </source>
</evidence>
<dbReference type="InterPro" id="IPR040074">
    <property type="entry name" value="BssD/PflA/YjjW"/>
</dbReference>
<dbReference type="SFLD" id="SFLDG01066">
    <property type="entry name" value="organic_radical-activating_enz"/>
    <property type="match status" value="1"/>
</dbReference>
<keyword evidence="4" id="KW-0949">S-adenosyl-L-methionine</keyword>
<dbReference type="PIRSF" id="PIRSF000371">
    <property type="entry name" value="PFL_act_enz"/>
    <property type="match status" value="1"/>
</dbReference>
<feature type="domain" description="Radical SAM core" evidence="10">
    <location>
        <begin position="12"/>
        <end position="296"/>
    </location>
</feature>
<evidence type="ECO:0000259" key="10">
    <source>
        <dbReference type="PROSITE" id="PS51918"/>
    </source>
</evidence>
<dbReference type="InterPro" id="IPR058240">
    <property type="entry name" value="rSAM_sf"/>
</dbReference>
<reference evidence="11 12" key="1">
    <citation type="submission" date="2016-10" db="EMBL/GenBank/DDBJ databases">
        <authorList>
            <person name="Varghese N."/>
            <person name="Submissions S."/>
        </authorList>
    </citation>
    <scope>NUCLEOTIDE SEQUENCE [LARGE SCALE GENOMIC DNA]</scope>
    <source>
        <strain evidence="11 12">DSM 29073</strain>
    </source>
</reference>
<evidence type="ECO:0000256" key="3">
    <source>
        <dbReference type="ARBA" id="ARBA00022485"/>
    </source>
</evidence>
<comment type="similarity">
    <text evidence="2">Belongs to the organic radical-activating enzymes family.</text>
</comment>
<evidence type="ECO:0000256" key="8">
    <source>
        <dbReference type="ARBA" id="ARBA00023014"/>
    </source>
</evidence>
<dbReference type="Proteomes" id="UP000236725">
    <property type="component" value="Unassembled WGS sequence"/>
</dbReference>
<dbReference type="CDD" id="cd01335">
    <property type="entry name" value="Radical_SAM"/>
    <property type="match status" value="1"/>
</dbReference>
<evidence type="ECO:0000313" key="12">
    <source>
        <dbReference type="Proteomes" id="UP000236725"/>
    </source>
</evidence>
<evidence type="ECO:0000313" key="11">
    <source>
        <dbReference type="EMBL" id="SEF56216.1"/>
    </source>
</evidence>
<keyword evidence="8" id="KW-0411">Iron-sulfur</keyword>
<dbReference type="Pfam" id="PF04055">
    <property type="entry name" value="Radical_SAM"/>
    <property type="match status" value="1"/>
</dbReference>
<keyword evidence="11" id="KW-0456">Lyase</keyword>
<dbReference type="PROSITE" id="PS51379">
    <property type="entry name" value="4FE4S_FER_2"/>
    <property type="match status" value="2"/>
</dbReference>
<keyword evidence="11" id="KW-0670">Pyruvate</keyword>
<proteinExistence type="inferred from homology"/>
<dbReference type="NCBIfam" id="TIGR02494">
    <property type="entry name" value="PFLE_PFLC"/>
    <property type="match status" value="1"/>
</dbReference>
<dbReference type="GO" id="GO:0051539">
    <property type="term" value="F:4 iron, 4 sulfur cluster binding"/>
    <property type="evidence" value="ECO:0007669"/>
    <property type="project" value="UniProtKB-KW"/>
</dbReference>
<evidence type="ECO:0000256" key="1">
    <source>
        <dbReference type="ARBA" id="ARBA00001966"/>
    </source>
</evidence>
<keyword evidence="5" id="KW-0479">Metal-binding</keyword>
<keyword evidence="6" id="KW-0560">Oxidoreductase</keyword>
<dbReference type="GO" id="GO:0046872">
    <property type="term" value="F:metal ion binding"/>
    <property type="evidence" value="ECO:0007669"/>
    <property type="project" value="UniProtKB-KW"/>
</dbReference>
<evidence type="ECO:0000256" key="5">
    <source>
        <dbReference type="ARBA" id="ARBA00022723"/>
    </source>
</evidence>
<dbReference type="InterPro" id="IPR034457">
    <property type="entry name" value="Organic_radical-activating"/>
</dbReference>
<dbReference type="GO" id="GO:0016829">
    <property type="term" value="F:lyase activity"/>
    <property type="evidence" value="ECO:0007669"/>
    <property type="project" value="UniProtKB-KW"/>
</dbReference>
<dbReference type="AlphaFoldDB" id="A0A8G2BUK2"/>
<dbReference type="InterPro" id="IPR007197">
    <property type="entry name" value="rSAM"/>
</dbReference>
<dbReference type="SUPFAM" id="SSF102114">
    <property type="entry name" value="Radical SAM enzymes"/>
    <property type="match status" value="1"/>
</dbReference>
<dbReference type="PROSITE" id="PS00198">
    <property type="entry name" value="4FE4S_FER_1"/>
    <property type="match status" value="1"/>
</dbReference>
<dbReference type="SUPFAM" id="SSF54862">
    <property type="entry name" value="4Fe-4S ferredoxins"/>
    <property type="match status" value="1"/>
</dbReference>
<organism evidence="11 12">
    <name type="scientific">Parabacteroides chinchillae</name>
    <dbReference type="NCBI Taxonomy" id="871327"/>
    <lineage>
        <taxon>Bacteria</taxon>
        <taxon>Pseudomonadati</taxon>
        <taxon>Bacteroidota</taxon>
        <taxon>Bacteroidia</taxon>
        <taxon>Bacteroidales</taxon>
        <taxon>Tannerellaceae</taxon>
        <taxon>Parabacteroides</taxon>
    </lineage>
</organism>